<name>A0A9Q9I745_9ACTN</name>
<protein>
    <submittedName>
        <fullName evidence="1">Uncharacterized protein</fullName>
    </submittedName>
</protein>
<dbReference type="AlphaFoldDB" id="A0A9Q9I745"/>
<evidence type="ECO:0000313" key="1">
    <source>
        <dbReference type="EMBL" id="UWZ50522.1"/>
    </source>
</evidence>
<evidence type="ECO:0000313" key="2">
    <source>
        <dbReference type="Proteomes" id="UP001058003"/>
    </source>
</evidence>
<organism evidence="1 2">
    <name type="scientific">Dactylosporangium aurantiacum</name>
    <dbReference type="NCBI Taxonomy" id="35754"/>
    <lineage>
        <taxon>Bacteria</taxon>
        <taxon>Bacillati</taxon>
        <taxon>Actinomycetota</taxon>
        <taxon>Actinomycetes</taxon>
        <taxon>Micromonosporales</taxon>
        <taxon>Micromonosporaceae</taxon>
        <taxon>Dactylosporangium</taxon>
    </lineage>
</organism>
<dbReference type="KEGG" id="daur:Daura_27215"/>
<proteinExistence type="predicted"/>
<dbReference type="Proteomes" id="UP001058003">
    <property type="component" value="Chromosome"/>
</dbReference>
<reference evidence="1" key="1">
    <citation type="submission" date="2021-04" db="EMBL/GenBank/DDBJ databases">
        <title>Dactylosporangium aurantiacum NRRL B-8018 full assembly.</title>
        <authorList>
            <person name="Hartkoorn R.C."/>
            <person name="Beaudoing E."/>
            <person name="Hot D."/>
        </authorList>
    </citation>
    <scope>NUCLEOTIDE SEQUENCE</scope>
    <source>
        <strain evidence="1">NRRL B-8018</strain>
    </source>
</reference>
<sequence>MAAYDQEKGELVGALGEMLAAGARDDKAGVAAAKAKGQVVMARLTKAVDAELAKATDPAAKAAIQKFVATFAKVLQGESLDDPAFQAELDKATTEAAKYCPALSA</sequence>
<dbReference type="RefSeq" id="WP_156089288.1">
    <property type="nucleotide sequence ID" value="NZ_CP073767.1"/>
</dbReference>
<dbReference type="EMBL" id="CP073767">
    <property type="protein sequence ID" value="UWZ50522.1"/>
    <property type="molecule type" value="Genomic_DNA"/>
</dbReference>
<accession>A0A9Q9I745</accession>
<gene>
    <name evidence="1" type="ORF">Daura_27215</name>
</gene>
<keyword evidence="2" id="KW-1185">Reference proteome</keyword>